<reference evidence="2 3" key="1">
    <citation type="submission" date="2023-03" db="EMBL/GenBank/DDBJ databases">
        <title>High recombination rates correlate with genetic variation in Cardiocondyla obscurior ants.</title>
        <authorList>
            <person name="Errbii M."/>
        </authorList>
    </citation>
    <scope>NUCLEOTIDE SEQUENCE [LARGE SCALE GENOMIC DNA]</scope>
    <source>
        <strain evidence="2">Alpha-2009</strain>
        <tissue evidence="2">Whole body</tissue>
    </source>
</reference>
<name>A0AAW2E960_9HYME</name>
<dbReference type="EMBL" id="JADYXP020000033">
    <property type="protein sequence ID" value="KAL0098846.1"/>
    <property type="molecule type" value="Genomic_DNA"/>
</dbReference>
<comment type="caution">
    <text evidence="2">The sequence shown here is derived from an EMBL/GenBank/DDBJ whole genome shotgun (WGS) entry which is preliminary data.</text>
</comment>
<protein>
    <submittedName>
        <fullName evidence="2">Uncharacterized protein</fullName>
    </submittedName>
</protein>
<dbReference type="Proteomes" id="UP001430953">
    <property type="component" value="Unassembled WGS sequence"/>
</dbReference>
<feature type="region of interest" description="Disordered" evidence="1">
    <location>
        <begin position="61"/>
        <end position="108"/>
    </location>
</feature>
<accession>A0AAW2E960</accession>
<gene>
    <name evidence="2" type="ORF">PUN28_020791</name>
</gene>
<sequence>MKFLSGGERLDCLLISSGLKWSGPTVKAPSGIGSVHGVQVLRRSSRRGSMIAFGSSFFPEELNTRDGDGVKSGKSNSGKEIESSSARDSTFSGSTGKQRDGERGEEQA</sequence>
<evidence type="ECO:0000256" key="1">
    <source>
        <dbReference type="SAM" id="MobiDB-lite"/>
    </source>
</evidence>
<feature type="compositionally biased region" description="Basic and acidic residues" evidence="1">
    <location>
        <begin position="62"/>
        <end position="82"/>
    </location>
</feature>
<feature type="compositionally biased region" description="Polar residues" evidence="1">
    <location>
        <begin position="83"/>
        <end position="96"/>
    </location>
</feature>
<feature type="compositionally biased region" description="Basic and acidic residues" evidence="1">
    <location>
        <begin position="97"/>
        <end position="108"/>
    </location>
</feature>
<organism evidence="2 3">
    <name type="scientific">Cardiocondyla obscurior</name>
    <dbReference type="NCBI Taxonomy" id="286306"/>
    <lineage>
        <taxon>Eukaryota</taxon>
        <taxon>Metazoa</taxon>
        <taxon>Ecdysozoa</taxon>
        <taxon>Arthropoda</taxon>
        <taxon>Hexapoda</taxon>
        <taxon>Insecta</taxon>
        <taxon>Pterygota</taxon>
        <taxon>Neoptera</taxon>
        <taxon>Endopterygota</taxon>
        <taxon>Hymenoptera</taxon>
        <taxon>Apocrita</taxon>
        <taxon>Aculeata</taxon>
        <taxon>Formicoidea</taxon>
        <taxon>Formicidae</taxon>
        <taxon>Myrmicinae</taxon>
        <taxon>Cardiocondyla</taxon>
    </lineage>
</organism>
<dbReference type="AlphaFoldDB" id="A0AAW2E960"/>
<evidence type="ECO:0000313" key="2">
    <source>
        <dbReference type="EMBL" id="KAL0098846.1"/>
    </source>
</evidence>
<keyword evidence="3" id="KW-1185">Reference proteome</keyword>
<proteinExistence type="predicted"/>
<evidence type="ECO:0000313" key="3">
    <source>
        <dbReference type="Proteomes" id="UP001430953"/>
    </source>
</evidence>